<dbReference type="RefSeq" id="WP_112744943.1">
    <property type="nucleotide sequence ID" value="NZ_QMFY01000001.1"/>
</dbReference>
<dbReference type="EMBL" id="QMFY01000001">
    <property type="protein sequence ID" value="RAW02727.1"/>
    <property type="molecule type" value="Genomic_DNA"/>
</dbReference>
<dbReference type="AlphaFoldDB" id="A0A364Y6X4"/>
<evidence type="ECO:0000256" key="1">
    <source>
        <dbReference type="SAM" id="SignalP"/>
    </source>
</evidence>
<evidence type="ECO:0000313" key="3">
    <source>
        <dbReference type="Proteomes" id="UP000251889"/>
    </source>
</evidence>
<feature type="signal peptide" evidence="1">
    <location>
        <begin position="1"/>
        <end position="19"/>
    </location>
</feature>
<accession>A0A364Y6X4</accession>
<feature type="chain" id="PRO_5016702602" description="Beta-lactamase-inhibitor-like PepSY-like domain-containing protein" evidence="1">
    <location>
        <begin position="20"/>
        <end position="177"/>
    </location>
</feature>
<reference evidence="2 3" key="1">
    <citation type="submission" date="2018-06" db="EMBL/GenBank/DDBJ databases">
        <title>Chryseolinea flavus sp. nov., a member of the phylum Bacteroidetes isolated from soil.</title>
        <authorList>
            <person name="Li Y."/>
            <person name="Wang J."/>
        </authorList>
    </citation>
    <scope>NUCLEOTIDE SEQUENCE [LARGE SCALE GENOMIC DNA]</scope>
    <source>
        <strain evidence="2 3">SDU1-6</strain>
    </source>
</reference>
<keyword evidence="1" id="KW-0732">Signal</keyword>
<protein>
    <recommendedName>
        <fullName evidence="4">Beta-lactamase-inhibitor-like PepSY-like domain-containing protein</fullName>
    </recommendedName>
</protein>
<evidence type="ECO:0008006" key="4">
    <source>
        <dbReference type="Google" id="ProtNLM"/>
    </source>
</evidence>
<name>A0A364Y6X4_9BACT</name>
<keyword evidence="3" id="KW-1185">Reference proteome</keyword>
<proteinExistence type="predicted"/>
<gene>
    <name evidence="2" type="ORF">DQQ10_01065</name>
</gene>
<dbReference type="Proteomes" id="UP000251889">
    <property type="component" value="Unassembled WGS sequence"/>
</dbReference>
<organism evidence="2 3">
    <name type="scientific">Pseudochryseolinea flava</name>
    <dbReference type="NCBI Taxonomy" id="2059302"/>
    <lineage>
        <taxon>Bacteria</taxon>
        <taxon>Pseudomonadati</taxon>
        <taxon>Bacteroidota</taxon>
        <taxon>Cytophagia</taxon>
        <taxon>Cytophagales</taxon>
        <taxon>Fulvivirgaceae</taxon>
        <taxon>Pseudochryseolinea</taxon>
    </lineage>
</organism>
<comment type="caution">
    <text evidence="2">The sequence shown here is derived from an EMBL/GenBank/DDBJ whole genome shotgun (WGS) entry which is preliminary data.</text>
</comment>
<sequence length="177" mass="20057">MRTQIPLLLLQLLFSYTLAAQSIDEVFEVFNSSATVAPLLLQNKGWTALEVKADGSVKSSMLYTREGWRDAYGKQILWEYRANCNAIGFATRGGVNIVHASSVTSQFDSAALEQFIREKNLTRLQSATRDEVYVDPQKQYVLVMNGDTKNFLLAFERRGEPLAQLYLQPDNKEKIKN</sequence>
<evidence type="ECO:0000313" key="2">
    <source>
        <dbReference type="EMBL" id="RAW02727.1"/>
    </source>
</evidence>